<name>A0A369JIS1_HYPMA</name>
<sequence length="60" mass="6173">MADATTQALVTHPPSIPLTVPVGMELTVTTTTFLPSQIETTLPVVTSAASVESVTHPPTS</sequence>
<gene>
    <name evidence="1" type="ORF">Hypma_012382</name>
</gene>
<evidence type="ECO:0000313" key="2">
    <source>
        <dbReference type="Proteomes" id="UP000076154"/>
    </source>
</evidence>
<proteinExistence type="predicted"/>
<protein>
    <submittedName>
        <fullName evidence="1">Uncharacterized protein</fullName>
    </submittedName>
</protein>
<dbReference type="InParanoid" id="A0A369JIS1"/>
<dbReference type="Proteomes" id="UP000076154">
    <property type="component" value="Unassembled WGS sequence"/>
</dbReference>
<dbReference type="EMBL" id="LUEZ02000062">
    <property type="protein sequence ID" value="RDB20467.1"/>
    <property type="molecule type" value="Genomic_DNA"/>
</dbReference>
<dbReference type="AlphaFoldDB" id="A0A369JIS1"/>
<organism evidence="1 2">
    <name type="scientific">Hypsizygus marmoreus</name>
    <name type="common">White beech mushroom</name>
    <name type="synonym">Agaricus marmoreus</name>
    <dbReference type="NCBI Taxonomy" id="39966"/>
    <lineage>
        <taxon>Eukaryota</taxon>
        <taxon>Fungi</taxon>
        <taxon>Dikarya</taxon>
        <taxon>Basidiomycota</taxon>
        <taxon>Agaricomycotina</taxon>
        <taxon>Agaricomycetes</taxon>
        <taxon>Agaricomycetidae</taxon>
        <taxon>Agaricales</taxon>
        <taxon>Tricholomatineae</taxon>
        <taxon>Lyophyllaceae</taxon>
        <taxon>Hypsizygus</taxon>
    </lineage>
</organism>
<keyword evidence="2" id="KW-1185">Reference proteome</keyword>
<accession>A0A369JIS1</accession>
<comment type="caution">
    <text evidence="1">The sequence shown here is derived from an EMBL/GenBank/DDBJ whole genome shotgun (WGS) entry which is preliminary data.</text>
</comment>
<evidence type="ECO:0000313" key="1">
    <source>
        <dbReference type="EMBL" id="RDB20467.1"/>
    </source>
</evidence>
<reference evidence="1" key="1">
    <citation type="submission" date="2018-04" db="EMBL/GenBank/DDBJ databases">
        <title>Whole genome sequencing of Hypsizygus marmoreus.</title>
        <authorList>
            <person name="Choi I.-G."/>
            <person name="Min B."/>
            <person name="Kim J.-G."/>
            <person name="Kim S."/>
            <person name="Oh Y.-L."/>
            <person name="Kong W.-S."/>
            <person name="Park H."/>
            <person name="Jeong J."/>
            <person name="Song E.-S."/>
        </authorList>
    </citation>
    <scope>NUCLEOTIDE SEQUENCE [LARGE SCALE GENOMIC DNA]</scope>
    <source>
        <strain evidence="1">51987-8</strain>
    </source>
</reference>